<accession>A0A126T193</accession>
<dbReference type="OrthoDB" id="212300at2"/>
<dbReference type="InterPro" id="IPR043504">
    <property type="entry name" value="Peptidase_S1_PA_chymotrypsin"/>
</dbReference>
<dbReference type="SUPFAM" id="SSF50494">
    <property type="entry name" value="Trypsin-like serine proteases"/>
    <property type="match status" value="1"/>
</dbReference>
<evidence type="ECO:0000313" key="2">
    <source>
        <dbReference type="EMBL" id="AMK75847.1"/>
    </source>
</evidence>
<evidence type="ECO:0000313" key="3">
    <source>
        <dbReference type="Proteomes" id="UP000030512"/>
    </source>
</evidence>
<dbReference type="PANTHER" id="PTHR43019">
    <property type="entry name" value="SERINE ENDOPROTEASE DEGS"/>
    <property type="match status" value="1"/>
</dbReference>
<dbReference type="Gene3D" id="2.40.10.10">
    <property type="entry name" value="Trypsin-like serine proteases"/>
    <property type="match status" value="2"/>
</dbReference>
<evidence type="ECO:0000256" key="1">
    <source>
        <dbReference type="SAM" id="SignalP"/>
    </source>
</evidence>
<sequence length="258" mass="28156">MKNQTLYLLALYIGLSSIATSHADEVNLPDILARIKPGIVAIGTYMPTRNPRAVFLGTGFAVADGRKVVTNAHVTAKKLDDEHLERYAVFYRHEQKEQMQIAELAVTDEDHDLALLKVDGGVLPALEIGDSMRVREGEQYAFTGYPIGMVLGLYPVTHRSIISAISPNAIPAIATRQLNVNMLKRLQTPFNVFQLDATAYPGNSGSPLYDTNSGKVIGIINKVFVQGSKENAISNPSGITYAIPAEHIKTLLNQTIVK</sequence>
<keyword evidence="3" id="KW-1185">Reference proteome</keyword>
<feature type="signal peptide" evidence="1">
    <location>
        <begin position="1"/>
        <end position="23"/>
    </location>
</feature>
<dbReference type="Pfam" id="PF13365">
    <property type="entry name" value="Trypsin_2"/>
    <property type="match status" value="1"/>
</dbReference>
<keyword evidence="1" id="KW-0732">Signal</keyword>
<dbReference type="AlphaFoldDB" id="A0A126T193"/>
<dbReference type="Proteomes" id="UP000030512">
    <property type="component" value="Chromosome"/>
</dbReference>
<organism evidence="2 3">
    <name type="scientific">Methylomonas denitrificans</name>
    <dbReference type="NCBI Taxonomy" id="1538553"/>
    <lineage>
        <taxon>Bacteria</taxon>
        <taxon>Pseudomonadati</taxon>
        <taxon>Pseudomonadota</taxon>
        <taxon>Gammaproteobacteria</taxon>
        <taxon>Methylococcales</taxon>
        <taxon>Methylococcaceae</taxon>
        <taxon>Methylomonas</taxon>
    </lineage>
</organism>
<proteinExistence type="predicted"/>
<dbReference type="PANTHER" id="PTHR43019:SF23">
    <property type="entry name" value="PROTEASE DO-LIKE 5, CHLOROPLASTIC"/>
    <property type="match status" value="1"/>
</dbReference>
<gene>
    <name evidence="2" type="ORF">JT25_004985</name>
</gene>
<dbReference type="InterPro" id="IPR009003">
    <property type="entry name" value="Peptidase_S1_PA"/>
</dbReference>
<dbReference type="STRING" id="1538553.JT25_004985"/>
<dbReference type="RefSeq" id="WP_036273715.1">
    <property type="nucleotide sequence ID" value="NZ_CP014476.1"/>
</dbReference>
<protein>
    <submittedName>
        <fullName evidence="2">Peptidase S1</fullName>
    </submittedName>
</protein>
<name>A0A126T193_9GAMM</name>
<reference evidence="2 3" key="1">
    <citation type="journal article" date="2015" name="Environ. Microbiol.">
        <title>Methane oxidation coupled to nitrate reduction under hypoxia by the Gammaproteobacterium Methylomonas denitrificans, sp. nov. type strain FJG1.</title>
        <authorList>
            <person name="Kits K.D."/>
            <person name="Klotz M.G."/>
            <person name="Stein L.Y."/>
        </authorList>
    </citation>
    <scope>NUCLEOTIDE SEQUENCE [LARGE SCALE GENOMIC DNA]</scope>
    <source>
        <strain evidence="2 3">FJG1</strain>
    </source>
</reference>
<feature type="chain" id="PRO_5007797761" evidence="1">
    <location>
        <begin position="24"/>
        <end position="258"/>
    </location>
</feature>
<dbReference type="KEGG" id="mdn:JT25_004985"/>
<dbReference type="EMBL" id="CP014476">
    <property type="protein sequence ID" value="AMK75847.1"/>
    <property type="molecule type" value="Genomic_DNA"/>
</dbReference>